<dbReference type="RefSeq" id="WP_103789163.1">
    <property type="nucleotide sequence ID" value="NZ_PQVF01000007.1"/>
</dbReference>
<gene>
    <name evidence="2" type="ORF">C3K47_10840</name>
</gene>
<dbReference type="InterPro" id="IPR001130">
    <property type="entry name" value="TatD-like"/>
</dbReference>
<protein>
    <submittedName>
        <fullName evidence="2">Hydrolase TatD</fullName>
    </submittedName>
</protein>
<keyword evidence="1" id="KW-0479">Metal-binding</keyword>
<dbReference type="PANTHER" id="PTHR46124:SF2">
    <property type="entry name" value="D-AMINOACYL-TRNA DEACYLASE"/>
    <property type="match status" value="1"/>
</dbReference>
<evidence type="ECO:0000256" key="1">
    <source>
        <dbReference type="PIRSR" id="PIRSR005902-1"/>
    </source>
</evidence>
<dbReference type="PANTHER" id="PTHR46124">
    <property type="entry name" value="D-AMINOACYL-TRNA DEACYLASE"/>
    <property type="match status" value="1"/>
</dbReference>
<organism evidence="2 3">
    <name type="scientific">Solitalea longa</name>
    <dbReference type="NCBI Taxonomy" id="2079460"/>
    <lineage>
        <taxon>Bacteria</taxon>
        <taxon>Pseudomonadati</taxon>
        <taxon>Bacteroidota</taxon>
        <taxon>Sphingobacteriia</taxon>
        <taxon>Sphingobacteriales</taxon>
        <taxon>Sphingobacteriaceae</taxon>
        <taxon>Solitalea</taxon>
    </lineage>
</organism>
<feature type="binding site" evidence="1">
    <location>
        <position position="185"/>
    </location>
    <ligand>
        <name>a divalent metal cation</name>
        <dbReference type="ChEBI" id="CHEBI:60240"/>
        <label>1</label>
    </ligand>
</feature>
<accession>A0A2S5A139</accession>
<feature type="binding site" evidence="1">
    <location>
        <position position="115"/>
    </location>
    <ligand>
        <name>a divalent metal cation</name>
        <dbReference type="ChEBI" id="CHEBI:60240"/>
        <label>2</label>
    </ligand>
</feature>
<dbReference type="AlphaFoldDB" id="A0A2S5A139"/>
<dbReference type="Proteomes" id="UP000236893">
    <property type="component" value="Unassembled WGS sequence"/>
</dbReference>
<dbReference type="GO" id="GO:0016788">
    <property type="term" value="F:hydrolase activity, acting on ester bonds"/>
    <property type="evidence" value="ECO:0007669"/>
    <property type="project" value="InterPro"/>
</dbReference>
<dbReference type="OrthoDB" id="664222at2"/>
<dbReference type="SUPFAM" id="SSF51556">
    <property type="entry name" value="Metallo-dependent hydrolases"/>
    <property type="match status" value="1"/>
</dbReference>
<sequence length="227" mass="26446">MLIYPQQTDFIDIHTHKKPKAGEWALRNGFHFLQPENIQKLGYNVSVGVHPWLVEKVIWDAIYFRLNESLKHPNVLAVGEIGLDRAIDIPIELQKKHFESQLVFANRFNKPVIIHAVKTYTEFIPYLKQSQIPFIFHHFAGNEFELKQLLNYNTYFSFGKLLFRAAKTKDIFKNIPLNRLFLESDTAPISIEQVYEKAAELKNMKVIELKENVFHNFAAVFGTSTLI</sequence>
<dbReference type="GO" id="GO:0046872">
    <property type="term" value="F:metal ion binding"/>
    <property type="evidence" value="ECO:0007669"/>
    <property type="project" value="UniProtKB-KW"/>
</dbReference>
<reference evidence="2 3" key="1">
    <citation type="submission" date="2018-01" db="EMBL/GenBank/DDBJ databases">
        <authorList>
            <person name="Gaut B.S."/>
            <person name="Morton B.R."/>
            <person name="Clegg M.T."/>
            <person name="Duvall M.R."/>
        </authorList>
    </citation>
    <scope>NUCLEOTIDE SEQUENCE [LARGE SCALE GENOMIC DNA]</scope>
    <source>
        <strain evidence="2 3">HR-AV</strain>
    </source>
</reference>
<keyword evidence="3" id="KW-1185">Reference proteome</keyword>
<evidence type="ECO:0000313" key="3">
    <source>
        <dbReference type="Proteomes" id="UP000236893"/>
    </source>
</evidence>
<name>A0A2S5A139_9SPHI</name>
<dbReference type="Pfam" id="PF01026">
    <property type="entry name" value="TatD_DNase"/>
    <property type="match status" value="1"/>
</dbReference>
<keyword evidence="2" id="KW-0378">Hydrolase</keyword>
<feature type="binding site" evidence="1">
    <location>
        <position position="137"/>
    </location>
    <ligand>
        <name>a divalent metal cation</name>
        <dbReference type="ChEBI" id="CHEBI:60240"/>
        <label>2</label>
    </ligand>
</feature>
<dbReference type="Gene3D" id="3.20.20.140">
    <property type="entry name" value="Metal-dependent hydrolases"/>
    <property type="match status" value="1"/>
</dbReference>
<evidence type="ECO:0000313" key="2">
    <source>
        <dbReference type="EMBL" id="POY36244.1"/>
    </source>
</evidence>
<dbReference type="InterPro" id="IPR032466">
    <property type="entry name" value="Metal_Hydrolase"/>
</dbReference>
<feature type="binding site" evidence="1">
    <location>
        <position position="80"/>
    </location>
    <ligand>
        <name>a divalent metal cation</name>
        <dbReference type="ChEBI" id="CHEBI:60240"/>
        <label>1</label>
    </ligand>
</feature>
<comment type="caution">
    <text evidence="2">The sequence shown here is derived from an EMBL/GenBank/DDBJ whole genome shotgun (WGS) entry which is preliminary data.</text>
</comment>
<proteinExistence type="predicted"/>
<dbReference type="EMBL" id="PQVF01000007">
    <property type="protein sequence ID" value="POY36244.1"/>
    <property type="molecule type" value="Genomic_DNA"/>
</dbReference>